<evidence type="ECO:0000313" key="1">
    <source>
        <dbReference type="EMBL" id="KAE9105482.1"/>
    </source>
</evidence>
<evidence type="ECO:0000313" key="2">
    <source>
        <dbReference type="Proteomes" id="UP000441208"/>
    </source>
</evidence>
<feature type="non-terminal residue" evidence="1">
    <location>
        <position position="446"/>
    </location>
</feature>
<protein>
    <submittedName>
        <fullName evidence="1">Uncharacterized protein</fullName>
    </submittedName>
</protein>
<comment type="caution">
    <text evidence="1">The sequence shown here is derived from an EMBL/GenBank/DDBJ whole genome shotgun (WGS) entry which is preliminary data.</text>
</comment>
<organism evidence="1 2">
    <name type="scientific">Phytophthora fragariae</name>
    <dbReference type="NCBI Taxonomy" id="53985"/>
    <lineage>
        <taxon>Eukaryota</taxon>
        <taxon>Sar</taxon>
        <taxon>Stramenopiles</taxon>
        <taxon>Oomycota</taxon>
        <taxon>Peronosporomycetes</taxon>
        <taxon>Peronosporales</taxon>
        <taxon>Peronosporaceae</taxon>
        <taxon>Phytophthora</taxon>
    </lineage>
</organism>
<sequence length="446" mass="47991">MAALPVGMQLVSALDDAELQALSPVGSINAENASSAASEHVRRALLLPLEGADVDVGDMDMDIDVDVFRPSAMLSDAFGGESANFFFTSSFQPAELGEADEDIEQMLLCGGSDVTGLQSHHQHETAPGQGCQCRNFAIRANRVQAQQERVAAAVVAKDQKRVLRHTFGAGKRLQGFGFGQGAVMDQTQQQDIDMVDGRSTPIQDLEVKQEVLAAEHAAAVAAMAQMVPEPIVPVKQEVPSTTERVLHKSRSLDDDQIFSSPMHRHQSLSAISSPLSSTSFVSLESMMTTPLSTTSRATAHPEMPVMMRSLSPADELEKMAASGSKTSIPKMNMLRGNFQPLGRSKAFSFILPEPKHTQEAIRVQYQISSPSESFCLPVDHTNVVKLLVTDELIDQVNAKMLQFTFLSVRLSAPESKEIEAKPTAPILTSTNYSDAALAGSEAAAAE</sequence>
<name>A0A6A3RX66_9STRA</name>
<dbReference type="EMBL" id="QXFZ01000764">
    <property type="protein sequence ID" value="KAE9105482.1"/>
    <property type="molecule type" value="Genomic_DNA"/>
</dbReference>
<reference evidence="1 2" key="1">
    <citation type="submission" date="2018-08" db="EMBL/GenBank/DDBJ databases">
        <title>Genomic investigation of the strawberry pathogen Phytophthora fragariae indicates pathogenicity is determined by transcriptional variation in three key races.</title>
        <authorList>
            <person name="Adams T.M."/>
            <person name="Armitage A.D."/>
            <person name="Sobczyk M.K."/>
            <person name="Bates H.J."/>
            <person name="Dunwell J.M."/>
            <person name="Nellist C.F."/>
            <person name="Harrison R.J."/>
        </authorList>
    </citation>
    <scope>NUCLEOTIDE SEQUENCE [LARGE SCALE GENOMIC DNA]</scope>
    <source>
        <strain evidence="1 2">NOV-71</strain>
    </source>
</reference>
<dbReference type="Proteomes" id="UP000441208">
    <property type="component" value="Unassembled WGS sequence"/>
</dbReference>
<accession>A0A6A3RX66</accession>
<dbReference type="AlphaFoldDB" id="A0A6A3RX66"/>
<gene>
    <name evidence="1" type="ORF">PF007_g13682</name>
</gene>
<proteinExistence type="predicted"/>